<dbReference type="EMBL" id="CP023284">
    <property type="protein sequence ID" value="ATA55336.1"/>
    <property type="molecule type" value="Genomic_DNA"/>
</dbReference>
<proteinExistence type="predicted"/>
<evidence type="ECO:0000313" key="1">
    <source>
        <dbReference type="EMBL" id="ATA55336.1"/>
    </source>
</evidence>
<dbReference type="RefSeq" id="WP_095745709.1">
    <property type="nucleotide sequence ID" value="NZ_CP023284.1"/>
</dbReference>
<protein>
    <submittedName>
        <fullName evidence="1">Uncharacterized protein</fullName>
    </submittedName>
</protein>
<evidence type="ECO:0000313" key="2">
    <source>
        <dbReference type="Proteomes" id="UP000217154"/>
    </source>
</evidence>
<dbReference type="AlphaFoldDB" id="A0A250DLU0"/>
<accession>A0A250DLU0</accession>
<dbReference type="Proteomes" id="UP000217154">
    <property type="component" value="Chromosome"/>
</dbReference>
<sequence>MARNLYSAFLELLPAKPLQIATVTAIDGDIAQLVLPGGGVLTARGVGQRAIGVEVFVRDGVIESDAPAGMPLVQVEI</sequence>
<dbReference type="KEGG" id="vbo:CKY39_20530"/>
<name>A0A250DLU0_9BURK</name>
<gene>
    <name evidence="1" type="ORF">CKY39_20530</name>
</gene>
<organism evidence="1 2">
    <name type="scientific">Variovorax boronicumulans</name>
    <dbReference type="NCBI Taxonomy" id="436515"/>
    <lineage>
        <taxon>Bacteria</taxon>
        <taxon>Pseudomonadati</taxon>
        <taxon>Pseudomonadota</taxon>
        <taxon>Betaproteobacteria</taxon>
        <taxon>Burkholderiales</taxon>
        <taxon>Comamonadaceae</taxon>
        <taxon>Variovorax</taxon>
    </lineage>
</organism>
<reference evidence="1 2" key="1">
    <citation type="submission" date="2017-09" db="EMBL/GenBank/DDBJ databases">
        <title>The diverse metabolic capabilities of V. boronicumulans make it an excellent choice for continued studies on novel biodegradation.</title>
        <authorList>
            <person name="Sun S."/>
        </authorList>
    </citation>
    <scope>NUCLEOTIDE SEQUENCE [LARGE SCALE GENOMIC DNA]</scope>
    <source>
        <strain evidence="1 2">J1</strain>
    </source>
</reference>